<dbReference type="GO" id="GO:0046872">
    <property type="term" value="F:metal ion binding"/>
    <property type="evidence" value="ECO:0007669"/>
    <property type="project" value="UniProtKB-KW"/>
</dbReference>
<evidence type="ECO:0000256" key="3">
    <source>
        <dbReference type="ARBA" id="ARBA00023157"/>
    </source>
</evidence>
<keyword evidence="3 5" id="KW-1015">Disulfide bond</keyword>
<accession>A0A0N4YGL0</accession>
<dbReference type="Proteomes" id="UP000271162">
    <property type="component" value="Unassembled WGS sequence"/>
</dbReference>
<dbReference type="STRING" id="27835.A0A0N4YGL0"/>
<sequence>MRLLLLVYAAGFVSVCIACKCKTQTSQESFCAADWVSHVNVKLRVSKQPMPPGSPRKGLNNHRYAVKHVKVFKKPAGVAELPAEIYTPSEPPACGLIIDSGHDYLLAGKNYNGTLFTVLCGQVLADNPSEELYENVLEWKKVPQPLIEKLSSFKC</sequence>
<dbReference type="OMA" id="YENVLEW"/>
<evidence type="ECO:0000313" key="9">
    <source>
        <dbReference type="Proteomes" id="UP000271162"/>
    </source>
</evidence>
<feature type="domain" description="NTR" evidence="7">
    <location>
        <begin position="19"/>
        <end position="155"/>
    </location>
</feature>
<feature type="chain" id="PRO_5043125812" evidence="6">
    <location>
        <begin position="19"/>
        <end position="155"/>
    </location>
</feature>
<dbReference type="InterPro" id="IPR008993">
    <property type="entry name" value="TIMP-like_OB-fold"/>
</dbReference>
<evidence type="ECO:0000259" key="7">
    <source>
        <dbReference type="PROSITE" id="PS50189"/>
    </source>
</evidence>
<dbReference type="GO" id="GO:0005615">
    <property type="term" value="C:extracellular space"/>
    <property type="evidence" value="ECO:0007669"/>
    <property type="project" value="TreeGrafter"/>
</dbReference>
<dbReference type="InterPro" id="IPR001820">
    <property type="entry name" value="TIMP"/>
</dbReference>
<dbReference type="InterPro" id="IPR001134">
    <property type="entry name" value="Netrin_domain"/>
</dbReference>
<dbReference type="GO" id="GO:0008191">
    <property type="term" value="F:metalloendopeptidase inhibitor activity"/>
    <property type="evidence" value="ECO:0007669"/>
    <property type="project" value="InterPro"/>
</dbReference>
<dbReference type="Gene3D" id="2.40.50.120">
    <property type="match status" value="1"/>
</dbReference>
<organism evidence="10">
    <name type="scientific">Nippostrongylus brasiliensis</name>
    <name type="common">Rat hookworm</name>
    <dbReference type="NCBI Taxonomy" id="27835"/>
    <lineage>
        <taxon>Eukaryota</taxon>
        <taxon>Metazoa</taxon>
        <taxon>Ecdysozoa</taxon>
        <taxon>Nematoda</taxon>
        <taxon>Chromadorea</taxon>
        <taxon>Rhabditida</taxon>
        <taxon>Rhabditina</taxon>
        <taxon>Rhabditomorpha</taxon>
        <taxon>Strongyloidea</taxon>
        <taxon>Heligmosomidae</taxon>
        <taxon>Nippostrongylus</taxon>
    </lineage>
</organism>
<protein>
    <submittedName>
        <fullName evidence="10">Putative metalloproteinase inhibitor tag-225 (inferred by orthology to a C. elegans protein)</fullName>
    </submittedName>
</protein>
<reference evidence="10" key="1">
    <citation type="submission" date="2017-02" db="UniProtKB">
        <authorList>
            <consortium name="WormBaseParasite"/>
        </authorList>
    </citation>
    <scope>IDENTIFICATION</scope>
</reference>
<evidence type="ECO:0000256" key="4">
    <source>
        <dbReference type="PIRSR" id="PIRSR601820-1"/>
    </source>
</evidence>
<dbReference type="PANTHER" id="PTHR11844">
    <property type="entry name" value="METALLOPROTEASE INHIBITOR"/>
    <property type="match status" value="1"/>
</dbReference>
<dbReference type="Pfam" id="PF00965">
    <property type="entry name" value="TIMP"/>
    <property type="match status" value="1"/>
</dbReference>
<dbReference type="SUPFAM" id="SSF50242">
    <property type="entry name" value="TIMP-like"/>
    <property type="match status" value="1"/>
</dbReference>
<evidence type="ECO:0000256" key="6">
    <source>
        <dbReference type="SAM" id="SignalP"/>
    </source>
</evidence>
<comment type="subcellular location">
    <subcellularLocation>
        <location evidence="1">Secreted</location>
    </subcellularLocation>
</comment>
<dbReference type="PANTHER" id="PTHR11844:SF29">
    <property type="entry name" value="METALLOPROTEINASE INHIBITOR TAG-225-RELATED"/>
    <property type="match status" value="1"/>
</dbReference>
<proteinExistence type="predicted"/>
<evidence type="ECO:0000313" key="8">
    <source>
        <dbReference type="EMBL" id="VDL79547.1"/>
    </source>
</evidence>
<keyword evidence="6" id="KW-0732">Signal</keyword>
<feature type="binding site" evidence="4">
    <location>
        <position position="19"/>
    </location>
    <ligand>
        <name>Zn(2+)</name>
        <dbReference type="ChEBI" id="CHEBI:29105"/>
        <note>ligand shared with metalloproteinase partner</note>
    </ligand>
</feature>
<dbReference type="GO" id="GO:0002020">
    <property type="term" value="F:protease binding"/>
    <property type="evidence" value="ECO:0007669"/>
    <property type="project" value="TreeGrafter"/>
</dbReference>
<dbReference type="PROSITE" id="PS50189">
    <property type="entry name" value="NTR"/>
    <property type="match status" value="1"/>
</dbReference>
<dbReference type="GO" id="GO:0051045">
    <property type="term" value="P:negative regulation of membrane protein ectodomain proteolysis"/>
    <property type="evidence" value="ECO:0007669"/>
    <property type="project" value="TreeGrafter"/>
</dbReference>
<dbReference type="GO" id="GO:0031012">
    <property type="term" value="C:extracellular matrix"/>
    <property type="evidence" value="ECO:0007669"/>
    <property type="project" value="TreeGrafter"/>
</dbReference>
<name>A0A0N4YGL0_NIPBR</name>
<evidence type="ECO:0000256" key="5">
    <source>
        <dbReference type="PIRSR" id="PIRSR601820-3"/>
    </source>
</evidence>
<dbReference type="CDD" id="cd03577">
    <property type="entry name" value="NTR_TIMP_like"/>
    <property type="match status" value="1"/>
</dbReference>
<feature type="disulfide bond" evidence="5">
    <location>
        <begin position="21"/>
        <end position="120"/>
    </location>
</feature>
<reference evidence="8 9" key="2">
    <citation type="submission" date="2018-11" db="EMBL/GenBank/DDBJ databases">
        <authorList>
            <consortium name="Pathogen Informatics"/>
        </authorList>
    </citation>
    <scope>NUCLEOTIDE SEQUENCE [LARGE SCALE GENOMIC DNA]</scope>
</reference>
<keyword evidence="9" id="KW-1185">Reference proteome</keyword>
<gene>
    <name evidence="8" type="ORF">NBR_LOCUS15953</name>
</gene>
<keyword evidence="4" id="KW-0862">Zinc</keyword>
<feature type="disulfide bond" evidence="5">
    <location>
        <begin position="19"/>
        <end position="94"/>
    </location>
</feature>
<evidence type="ECO:0000313" key="10">
    <source>
        <dbReference type="WBParaSite" id="NBR_0001595201-mRNA-1"/>
    </source>
</evidence>
<evidence type="ECO:0000256" key="1">
    <source>
        <dbReference type="ARBA" id="ARBA00004613"/>
    </source>
</evidence>
<dbReference type="AlphaFoldDB" id="A0A0N4YGL0"/>
<dbReference type="EMBL" id="UYSL01021968">
    <property type="protein sequence ID" value="VDL79547.1"/>
    <property type="molecule type" value="Genomic_DNA"/>
</dbReference>
<keyword evidence="4" id="KW-0479">Metal-binding</keyword>
<dbReference type="WBParaSite" id="NBR_0001595201-mRNA-1">
    <property type="protein sequence ID" value="NBR_0001595201-mRNA-1"/>
    <property type="gene ID" value="NBR_0001595201"/>
</dbReference>
<evidence type="ECO:0000256" key="2">
    <source>
        <dbReference type="ARBA" id="ARBA00022525"/>
    </source>
</evidence>
<keyword evidence="2" id="KW-0964">Secreted</keyword>
<dbReference type="FunFam" id="2.40.50.120:FF:000024">
    <property type="entry name" value="Putative metalloproteinase inhibitor tag-225"/>
    <property type="match status" value="1"/>
</dbReference>
<feature type="signal peptide" evidence="6">
    <location>
        <begin position="1"/>
        <end position="18"/>
    </location>
</feature>